<dbReference type="InterPro" id="IPR003309">
    <property type="entry name" value="SCAN_dom"/>
</dbReference>
<dbReference type="InterPro" id="IPR038269">
    <property type="entry name" value="SCAN_sf"/>
</dbReference>
<evidence type="ECO:0000313" key="3">
    <source>
        <dbReference type="Proteomes" id="UP000291020"/>
    </source>
</evidence>
<name>A0A452ICK2_9SAUR</name>
<reference evidence="3" key="1">
    <citation type="journal article" date="2017" name="PLoS ONE">
        <title>The Agassiz's desert tortoise genome provides a resource for the conservation of a threatened species.</title>
        <authorList>
            <person name="Tollis M."/>
            <person name="DeNardo D.F."/>
            <person name="Cornelius J.A."/>
            <person name="Dolby G.A."/>
            <person name="Edwards T."/>
            <person name="Henen B.T."/>
            <person name="Karl A.E."/>
            <person name="Murphy R.W."/>
            <person name="Kusumi K."/>
        </authorList>
    </citation>
    <scope>NUCLEOTIDE SEQUENCE [LARGE SCALE GENOMIC DNA]</scope>
</reference>
<dbReference type="Gene3D" id="1.10.4020.10">
    <property type="entry name" value="DNA breaking-rejoining enzymes"/>
    <property type="match status" value="1"/>
</dbReference>
<accession>A0A452ICK2</accession>
<evidence type="ECO:0000313" key="2">
    <source>
        <dbReference type="Ensembl" id="ENSGAGP00000025539.1"/>
    </source>
</evidence>
<dbReference type="PROSITE" id="PS50804">
    <property type="entry name" value="SCAN_BOX"/>
    <property type="match status" value="1"/>
</dbReference>
<dbReference type="SMART" id="SM00431">
    <property type="entry name" value="SCAN"/>
    <property type="match status" value="1"/>
</dbReference>
<keyword evidence="3" id="KW-1185">Reference proteome</keyword>
<dbReference type="Proteomes" id="UP000291020">
    <property type="component" value="Unassembled WGS sequence"/>
</dbReference>
<dbReference type="SUPFAM" id="SSF47353">
    <property type="entry name" value="Retrovirus capsid dimerization domain-like"/>
    <property type="match status" value="1"/>
</dbReference>
<feature type="domain" description="SCAN box" evidence="1">
    <location>
        <begin position="42"/>
        <end position="119"/>
    </location>
</feature>
<dbReference type="Pfam" id="PF02023">
    <property type="entry name" value="SCAN"/>
    <property type="match status" value="1"/>
</dbReference>
<dbReference type="STRING" id="38772.ENSGAGP00000025539"/>
<proteinExistence type="predicted"/>
<dbReference type="PANTHER" id="PTHR46888:SF1">
    <property type="entry name" value="RIBONUCLEASE H"/>
    <property type="match status" value="1"/>
</dbReference>
<reference evidence="2" key="2">
    <citation type="submission" date="2025-08" db="UniProtKB">
        <authorList>
            <consortium name="Ensembl"/>
        </authorList>
    </citation>
    <scope>IDENTIFICATION</scope>
</reference>
<dbReference type="PANTHER" id="PTHR46888">
    <property type="entry name" value="ZINC KNUCKLE DOMAINCONTAINING PROTEIN-RELATED"/>
    <property type="match status" value="1"/>
</dbReference>
<organism evidence="2 3">
    <name type="scientific">Gopherus agassizii</name>
    <name type="common">Agassiz's desert tortoise</name>
    <dbReference type="NCBI Taxonomy" id="38772"/>
    <lineage>
        <taxon>Eukaryota</taxon>
        <taxon>Metazoa</taxon>
        <taxon>Chordata</taxon>
        <taxon>Craniata</taxon>
        <taxon>Vertebrata</taxon>
        <taxon>Euteleostomi</taxon>
        <taxon>Archelosauria</taxon>
        <taxon>Testudinata</taxon>
        <taxon>Testudines</taxon>
        <taxon>Cryptodira</taxon>
        <taxon>Durocryptodira</taxon>
        <taxon>Testudinoidea</taxon>
        <taxon>Testudinidae</taxon>
        <taxon>Gopherus</taxon>
    </lineage>
</organism>
<sequence length="136" mass="15364">MAGQAAAGGAEGNAKFEDQARNYEVVKAAILDQEGLSVEKYQQKFRAVKWTGGLQPQAFTQKLTDWATCWLRLDTQTVGEIMDVLILEQFLQGLPENIKVWVRRHQPNMVEAVVKLTEEYVEVDFPRKEGHSSSLI</sequence>
<protein>
    <recommendedName>
        <fullName evidence="1">SCAN box domain-containing protein</fullName>
    </recommendedName>
</protein>
<reference evidence="2" key="3">
    <citation type="submission" date="2025-09" db="UniProtKB">
        <authorList>
            <consortium name="Ensembl"/>
        </authorList>
    </citation>
    <scope>IDENTIFICATION</scope>
</reference>
<dbReference type="Ensembl" id="ENSGAGT00000029065.1">
    <property type="protein sequence ID" value="ENSGAGP00000025539.1"/>
    <property type="gene ID" value="ENSGAGG00000018660.1"/>
</dbReference>
<dbReference type="AlphaFoldDB" id="A0A452ICK2"/>
<evidence type="ECO:0000259" key="1">
    <source>
        <dbReference type="PROSITE" id="PS50804"/>
    </source>
</evidence>